<dbReference type="GO" id="GO:0005886">
    <property type="term" value="C:plasma membrane"/>
    <property type="evidence" value="ECO:0007669"/>
    <property type="project" value="UniProtKB-SubCell"/>
</dbReference>
<evidence type="ECO:0000256" key="6">
    <source>
        <dbReference type="ARBA" id="ARBA00023136"/>
    </source>
</evidence>
<dbReference type="InterPro" id="IPR050809">
    <property type="entry name" value="UgpAE/MalFG_permease"/>
</dbReference>
<evidence type="ECO:0000256" key="4">
    <source>
        <dbReference type="ARBA" id="ARBA00022692"/>
    </source>
</evidence>
<dbReference type="PANTHER" id="PTHR43227:SF11">
    <property type="entry name" value="BLL4140 PROTEIN"/>
    <property type="match status" value="1"/>
</dbReference>
<proteinExistence type="inferred from homology"/>
<keyword evidence="3" id="KW-1003">Cell membrane</keyword>
<feature type="transmembrane region" description="Helical" evidence="7">
    <location>
        <begin position="96"/>
        <end position="117"/>
    </location>
</feature>
<protein>
    <recommendedName>
        <fullName evidence="8">ABC transmembrane type-1 domain-containing protein</fullName>
    </recommendedName>
</protein>
<dbReference type="Pfam" id="PF00528">
    <property type="entry name" value="BPD_transp_1"/>
    <property type="match status" value="1"/>
</dbReference>
<keyword evidence="4 7" id="KW-0812">Transmembrane</keyword>
<keyword evidence="5 7" id="KW-1133">Transmembrane helix</keyword>
<sequence length="335" mass="37172">MGFFGKTHSLQELERRQKGVLATIIKDWQLYVLLLPMVAFFFLWRYLPMGGILVAFKRYKVTEGVMGSEFAGFYYFRELFFGAGSGEFWRAFRNTFMLNIYGLLFAFPVPIILALLFSEIRSVVYRTAAQTLSYMPNFISEVIITTLIILITSNSHGSVGLVTRVLQALGLISEQTKLMFEPAYFRSVYIVSDIWIKAGYGSIVYFAAIMGIPPSNYEAARVDGATKLDQIRHVTLPGIATTLTIMLILRIGQMLQVGFEKVLLLYNPATYETSDVLATYVFRTGMGGVGGRMAGALATSPSLATAAGLFEALIAMVLVLGANYISRKISDTSVF</sequence>
<feature type="transmembrane region" description="Helical" evidence="7">
    <location>
        <begin position="303"/>
        <end position="325"/>
    </location>
</feature>
<feature type="transmembrane region" description="Helical" evidence="7">
    <location>
        <begin position="138"/>
        <end position="156"/>
    </location>
</feature>
<dbReference type="OrthoDB" id="368362at2"/>
<dbReference type="Gene3D" id="1.10.3720.10">
    <property type="entry name" value="MetI-like"/>
    <property type="match status" value="1"/>
</dbReference>
<dbReference type="Proteomes" id="UP000192343">
    <property type="component" value="Unassembled WGS sequence"/>
</dbReference>
<evidence type="ECO:0000256" key="2">
    <source>
        <dbReference type="ARBA" id="ARBA00022448"/>
    </source>
</evidence>
<name>A0A1Y1RZI9_9SPIO</name>
<keyword evidence="2 7" id="KW-0813">Transport</keyword>
<accession>A0A1Y1RZI9</accession>
<keyword evidence="6 7" id="KW-0472">Membrane</keyword>
<evidence type="ECO:0000313" key="9">
    <source>
        <dbReference type="EMBL" id="ORC36236.1"/>
    </source>
</evidence>
<comment type="similarity">
    <text evidence="7">Belongs to the binding-protein-dependent transport system permease family.</text>
</comment>
<feature type="transmembrane region" description="Helical" evidence="7">
    <location>
        <begin position="28"/>
        <end position="47"/>
    </location>
</feature>
<organism evidence="9 10">
    <name type="scientific">Marispirochaeta aestuarii</name>
    <dbReference type="NCBI Taxonomy" id="1963862"/>
    <lineage>
        <taxon>Bacteria</taxon>
        <taxon>Pseudomonadati</taxon>
        <taxon>Spirochaetota</taxon>
        <taxon>Spirochaetia</taxon>
        <taxon>Spirochaetales</taxon>
        <taxon>Spirochaetaceae</taxon>
        <taxon>Marispirochaeta</taxon>
    </lineage>
</organism>
<gene>
    <name evidence="9" type="ORF">B4O97_06495</name>
</gene>
<comment type="caution">
    <text evidence="9">The sequence shown here is derived from an EMBL/GenBank/DDBJ whole genome shotgun (WGS) entry which is preliminary data.</text>
</comment>
<dbReference type="SUPFAM" id="SSF161098">
    <property type="entry name" value="MetI-like"/>
    <property type="match status" value="1"/>
</dbReference>
<dbReference type="PROSITE" id="PS50928">
    <property type="entry name" value="ABC_TM1"/>
    <property type="match status" value="1"/>
</dbReference>
<dbReference type="AlphaFoldDB" id="A0A1Y1RZI9"/>
<dbReference type="EMBL" id="MWQY01000006">
    <property type="protein sequence ID" value="ORC36236.1"/>
    <property type="molecule type" value="Genomic_DNA"/>
</dbReference>
<evidence type="ECO:0000256" key="7">
    <source>
        <dbReference type="RuleBase" id="RU363032"/>
    </source>
</evidence>
<evidence type="ECO:0000259" key="8">
    <source>
        <dbReference type="PROSITE" id="PS50928"/>
    </source>
</evidence>
<dbReference type="PANTHER" id="PTHR43227">
    <property type="entry name" value="BLL4140 PROTEIN"/>
    <property type="match status" value="1"/>
</dbReference>
<dbReference type="GO" id="GO:0022857">
    <property type="term" value="F:transmembrane transporter activity"/>
    <property type="evidence" value="ECO:0007669"/>
    <property type="project" value="InterPro"/>
</dbReference>
<feature type="transmembrane region" description="Helical" evidence="7">
    <location>
        <begin position="234"/>
        <end position="255"/>
    </location>
</feature>
<comment type="subcellular location">
    <subcellularLocation>
        <location evidence="1 7">Cell membrane</location>
        <topology evidence="1 7">Multi-pass membrane protein</topology>
    </subcellularLocation>
</comment>
<keyword evidence="10" id="KW-1185">Reference proteome</keyword>
<dbReference type="RefSeq" id="WP_083049361.1">
    <property type="nucleotide sequence ID" value="NZ_MWQY01000006.1"/>
</dbReference>
<evidence type="ECO:0000256" key="1">
    <source>
        <dbReference type="ARBA" id="ARBA00004651"/>
    </source>
</evidence>
<reference evidence="9 10" key="1">
    <citation type="submission" date="2017-03" db="EMBL/GenBank/DDBJ databases">
        <title>Draft Genome sequence of Marispirochaeta sp. strain JC444.</title>
        <authorList>
            <person name="Shivani Y."/>
            <person name="Subhash Y."/>
            <person name="Sasikala C."/>
            <person name="Ramana C."/>
        </authorList>
    </citation>
    <scope>NUCLEOTIDE SEQUENCE [LARGE SCALE GENOMIC DNA]</scope>
    <source>
        <strain evidence="9 10">JC444</strain>
    </source>
</reference>
<feature type="domain" description="ABC transmembrane type-1" evidence="8">
    <location>
        <begin position="92"/>
        <end position="322"/>
    </location>
</feature>
<dbReference type="InterPro" id="IPR035906">
    <property type="entry name" value="MetI-like_sf"/>
</dbReference>
<evidence type="ECO:0000256" key="5">
    <source>
        <dbReference type="ARBA" id="ARBA00022989"/>
    </source>
</evidence>
<feature type="transmembrane region" description="Helical" evidence="7">
    <location>
        <begin position="194"/>
        <end position="213"/>
    </location>
</feature>
<dbReference type="InterPro" id="IPR000515">
    <property type="entry name" value="MetI-like"/>
</dbReference>
<evidence type="ECO:0000256" key="3">
    <source>
        <dbReference type="ARBA" id="ARBA00022475"/>
    </source>
</evidence>
<dbReference type="STRING" id="1963862.B4O97_06495"/>
<evidence type="ECO:0000313" key="10">
    <source>
        <dbReference type="Proteomes" id="UP000192343"/>
    </source>
</evidence>